<evidence type="ECO:0000313" key="3">
    <source>
        <dbReference type="Proteomes" id="UP000480122"/>
    </source>
</evidence>
<accession>A0A7C9LSI2</accession>
<dbReference type="Proteomes" id="UP000480122">
    <property type="component" value="Unassembled WGS sequence"/>
</dbReference>
<dbReference type="EMBL" id="WODA01000008">
    <property type="protein sequence ID" value="MUN06796.1"/>
    <property type="molecule type" value="Genomic_DNA"/>
</dbReference>
<dbReference type="Gene3D" id="3.20.20.140">
    <property type="entry name" value="Metal-dependent hydrolases"/>
    <property type="match status" value="1"/>
</dbReference>
<sequence>MSRPLVIDAHVHIGTGDGLRGPWDTEGSLPLYLSRARPAGIRGAVIMPPLTSDYPRANAEIARIIATRPGFLGYLFVNTRTESGRVAERVATGVRQGFCGIKVHAHDARITREVAEAARRWGLPVLYDPAGDTATVEMVARAYPDVAWVIPHLSSFADDWKAQCAFVDQLVRLPNVFTDTSGVRYYDLLEDAVRRAGPRKVLFGSDGPFLHPGIELAKALSLPVDAAGLRDVLAGNVLRLTAPARRRFRARRRRRLEDRRAA</sequence>
<dbReference type="Pfam" id="PF04909">
    <property type="entry name" value="Amidohydro_2"/>
    <property type="match status" value="1"/>
</dbReference>
<gene>
    <name evidence="2" type="ORF">GLX25_06650</name>
</gene>
<dbReference type="InterPro" id="IPR032466">
    <property type="entry name" value="Metal_Hydrolase"/>
</dbReference>
<reference evidence="2 3" key="1">
    <citation type="submission" date="2019-11" db="EMBL/GenBank/DDBJ databases">
        <title>Agromyces kandeliae sp. nov., isolated from mangrove soil.</title>
        <authorList>
            <person name="Wang R."/>
        </authorList>
    </citation>
    <scope>NUCLEOTIDE SEQUENCE [LARGE SCALE GENOMIC DNA]</scope>
    <source>
        <strain evidence="2 3">JCM 11431</strain>
    </source>
</reference>
<dbReference type="InterPro" id="IPR006680">
    <property type="entry name" value="Amidohydro-rel"/>
</dbReference>
<dbReference type="RefSeq" id="WP_155841493.1">
    <property type="nucleotide sequence ID" value="NZ_BAAAIA010000008.1"/>
</dbReference>
<proteinExistence type="predicted"/>
<dbReference type="CDD" id="cd01292">
    <property type="entry name" value="metallo-dependent_hydrolases"/>
    <property type="match status" value="1"/>
</dbReference>
<organism evidence="2 3">
    <name type="scientific">Agromyces luteolus</name>
    <dbReference type="NCBI Taxonomy" id="88373"/>
    <lineage>
        <taxon>Bacteria</taxon>
        <taxon>Bacillati</taxon>
        <taxon>Actinomycetota</taxon>
        <taxon>Actinomycetes</taxon>
        <taxon>Micrococcales</taxon>
        <taxon>Microbacteriaceae</taxon>
        <taxon>Agromyces</taxon>
    </lineage>
</organism>
<comment type="caution">
    <text evidence="2">The sequence shown here is derived from an EMBL/GenBank/DDBJ whole genome shotgun (WGS) entry which is preliminary data.</text>
</comment>
<keyword evidence="2" id="KW-0378">Hydrolase</keyword>
<dbReference type="GO" id="GO:0016787">
    <property type="term" value="F:hydrolase activity"/>
    <property type="evidence" value="ECO:0007669"/>
    <property type="project" value="UniProtKB-KW"/>
</dbReference>
<keyword evidence="3" id="KW-1185">Reference proteome</keyword>
<feature type="domain" description="Amidohydrolase-related" evidence="1">
    <location>
        <begin position="7"/>
        <end position="239"/>
    </location>
</feature>
<name>A0A7C9LSI2_9MICO</name>
<evidence type="ECO:0000313" key="2">
    <source>
        <dbReference type="EMBL" id="MUN06796.1"/>
    </source>
</evidence>
<dbReference type="AlphaFoldDB" id="A0A7C9LSI2"/>
<protein>
    <submittedName>
        <fullName evidence="2">Amidohydrolase family protein</fullName>
    </submittedName>
</protein>
<evidence type="ECO:0000259" key="1">
    <source>
        <dbReference type="Pfam" id="PF04909"/>
    </source>
</evidence>
<dbReference type="SUPFAM" id="SSF51556">
    <property type="entry name" value="Metallo-dependent hydrolases"/>
    <property type="match status" value="1"/>
</dbReference>
<dbReference type="OrthoDB" id="1407586at2"/>